<organism evidence="8">
    <name type="scientific">Alexandrium monilatum</name>
    <dbReference type="NCBI Taxonomy" id="311494"/>
    <lineage>
        <taxon>Eukaryota</taxon>
        <taxon>Sar</taxon>
        <taxon>Alveolata</taxon>
        <taxon>Dinophyceae</taxon>
        <taxon>Gonyaulacales</taxon>
        <taxon>Pyrocystaceae</taxon>
        <taxon>Alexandrium</taxon>
    </lineage>
</organism>
<gene>
    <name evidence="8" type="ORF">AMON00008_LOCUS44975</name>
</gene>
<proteinExistence type="inferred from homology"/>
<evidence type="ECO:0000313" key="8">
    <source>
        <dbReference type="EMBL" id="CAE4634439.1"/>
    </source>
</evidence>
<comment type="subcellular location">
    <subcellularLocation>
        <location evidence="1">Membrane</location>
    </subcellularLocation>
</comment>
<accession>A0A7S4S4H2</accession>
<keyword evidence="3 7" id="KW-0812">Transmembrane</keyword>
<evidence type="ECO:0000256" key="3">
    <source>
        <dbReference type="ARBA" id="ARBA00022692"/>
    </source>
</evidence>
<dbReference type="InterPro" id="IPR029454">
    <property type="entry name" value="ODR-4-like"/>
</dbReference>
<evidence type="ECO:0000256" key="1">
    <source>
        <dbReference type="ARBA" id="ARBA00004370"/>
    </source>
</evidence>
<evidence type="ECO:0000256" key="4">
    <source>
        <dbReference type="ARBA" id="ARBA00022989"/>
    </source>
</evidence>
<keyword evidence="5 7" id="KW-0472">Membrane</keyword>
<evidence type="ECO:0000256" key="5">
    <source>
        <dbReference type="ARBA" id="ARBA00023136"/>
    </source>
</evidence>
<evidence type="ECO:0000256" key="7">
    <source>
        <dbReference type="SAM" id="Phobius"/>
    </source>
</evidence>
<reference evidence="8" key="1">
    <citation type="submission" date="2021-01" db="EMBL/GenBank/DDBJ databases">
        <authorList>
            <person name="Corre E."/>
            <person name="Pelletier E."/>
            <person name="Niang G."/>
            <person name="Scheremetjew M."/>
            <person name="Finn R."/>
            <person name="Kale V."/>
            <person name="Holt S."/>
            <person name="Cochrane G."/>
            <person name="Meng A."/>
            <person name="Brown T."/>
            <person name="Cohen L."/>
        </authorList>
    </citation>
    <scope>NUCLEOTIDE SEQUENCE</scope>
    <source>
        <strain evidence="8">CCMP3105</strain>
    </source>
</reference>
<dbReference type="GO" id="GO:0008104">
    <property type="term" value="P:intracellular protein localization"/>
    <property type="evidence" value="ECO:0007669"/>
    <property type="project" value="TreeGrafter"/>
</dbReference>
<dbReference type="AlphaFoldDB" id="A0A7S4S4H2"/>
<keyword evidence="4 7" id="KW-1133">Transmembrane helix</keyword>
<dbReference type="EMBL" id="HBNR01063738">
    <property type="protein sequence ID" value="CAE4634439.1"/>
    <property type="molecule type" value="Transcribed_RNA"/>
</dbReference>
<sequence length="434" mass="45713">MAKKGTFNGPFFNSFAARIHGTPIRFGLLVGTEAEDDRLRDLVFAAPTPPRPGEDGEPTPPPKDIVALAKSKGSADFAAWARQHADALRKLLPGGLEPCGCFAVAPEADAKDLAPMLVTLLKGVSEPLVMTVDERTRKQSFWQLSGGAKPAMRPAQMKADPHKEALLLWTSTSVDVLVPQPTPREDDAADAAADALVRDVEKGVGEALASCSVGVEAAEGAPLCLVDFGSEAAVSTAVPKDCQEMRVAFLRSGSGPVSVPNPEGRPCMRQRCLLVGAAVVLRRTAELRHAVSTLRKALAACAGQRLQLALDEAEGGAKGRLQLPWRALCRPEGVDLPFWCGDYCMPDEDLGAARERLGQLLGVGESSFEAAPEHLDERAQFGRDHRGTYGPPEPEEPPAGAKKPGGGLLLPAAGCAVAVAAVLLAVLVPMVLQS</sequence>
<feature type="region of interest" description="Disordered" evidence="6">
    <location>
        <begin position="382"/>
        <end position="404"/>
    </location>
</feature>
<dbReference type="PANTHER" id="PTHR33966:SF1">
    <property type="entry name" value="PROTEIN ODR-4 HOMOLOG"/>
    <property type="match status" value="1"/>
</dbReference>
<dbReference type="GO" id="GO:0016020">
    <property type="term" value="C:membrane"/>
    <property type="evidence" value="ECO:0007669"/>
    <property type="project" value="UniProtKB-SubCell"/>
</dbReference>
<protein>
    <submittedName>
        <fullName evidence="8">Uncharacterized protein</fullName>
    </submittedName>
</protein>
<name>A0A7S4S4H2_9DINO</name>
<evidence type="ECO:0000256" key="6">
    <source>
        <dbReference type="SAM" id="MobiDB-lite"/>
    </source>
</evidence>
<evidence type="ECO:0000256" key="2">
    <source>
        <dbReference type="ARBA" id="ARBA00010131"/>
    </source>
</evidence>
<comment type="similarity">
    <text evidence="2">Belongs to the ODR-4 family.</text>
</comment>
<feature type="transmembrane region" description="Helical" evidence="7">
    <location>
        <begin position="408"/>
        <end position="432"/>
    </location>
</feature>
<dbReference type="PANTHER" id="PTHR33966">
    <property type="entry name" value="PROTEIN ODR-4 HOMOLOG"/>
    <property type="match status" value="1"/>
</dbReference>
<dbReference type="GO" id="GO:0012505">
    <property type="term" value="C:endomembrane system"/>
    <property type="evidence" value="ECO:0007669"/>
    <property type="project" value="TreeGrafter"/>
</dbReference>